<protein>
    <submittedName>
        <fullName evidence="4">Uncharacterized protein</fullName>
    </submittedName>
</protein>
<evidence type="ECO:0000313" key="3">
    <source>
        <dbReference type="Proteomes" id="UP000046395"/>
    </source>
</evidence>
<reference evidence="4" key="1">
    <citation type="submission" date="2019-12" db="UniProtKB">
        <authorList>
            <consortium name="WormBaseParasite"/>
        </authorList>
    </citation>
    <scope>IDENTIFICATION</scope>
</reference>
<feature type="compositionally biased region" description="Basic and acidic residues" evidence="1">
    <location>
        <begin position="1"/>
        <end position="13"/>
    </location>
</feature>
<keyword evidence="2" id="KW-1133">Transmembrane helix</keyword>
<keyword evidence="2" id="KW-0472">Membrane</keyword>
<organism evidence="3 4">
    <name type="scientific">Trichuris muris</name>
    <name type="common">Mouse whipworm</name>
    <dbReference type="NCBI Taxonomy" id="70415"/>
    <lineage>
        <taxon>Eukaryota</taxon>
        <taxon>Metazoa</taxon>
        <taxon>Ecdysozoa</taxon>
        <taxon>Nematoda</taxon>
        <taxon>Enoplea</taxon>
        <taxon>Dorylaimia</taxon>
        <taxon>Trichinellida</taxon>
        <taxon>Trichuridae</taxon>
        <taxon>Trichuris</taxon>
    </lineage>
</organism>
<feature type="region of interest" description="Disordered" evidence="1">
    <location>
        <begin position="1"/>
        <end position="24"/>
    </location>
</feature>
<dbReference type="AlphaFoldDB" id="A0A5S6R3Z9"/>
<dbReference type="WBParaSite" id="TMUE_3000014039.1">
    <property type="protein sequence ID" value="TMUE_3000014039.1"/>
    <property type="gene ID" value="WBGene00291024"/>
</dbReference>
<keyword evidence="3" id="KW-1185">Reference proteome</keyword>
<feature type="transmembrane region" description="Helical" evidence="2">
    <location>
        <begin position="458"/>
        <end position="481"/>
    </location>
</feature>
<feature type="compositionally biased region" description="Acidic residues" evidence="1">
    <location>
        <begin position="602"/>
        <end position="618"/>
    </location>
</feature>
<feature type="region of interest" description="Disordered" evidence="1">
    <location>
        <begin position="498"/>
        <end position="632"/>
    </location>
</feature>
<feature type="compositionally biased region" description="Acidic residues" evidence="1">
    <location>
        <begin position="584"/>
        <end position="593"/>
    </location>
</feature>
<evidence type="ECO:0000313" key="4">
    <source>
        <dbReference type="WBParaSite" id="TMUE_3000014039.1"/>
    </source>
</evidence>
<proteinExistence type="predicted"/>
<evidence type="ECO:0000256" key="1">
    <source>
        <dbReference type="SAM" id="MobiDB-lite"/>
    </source>
</evidence>
<feature type="compositionally biased region" description="Acidic residues" evidence="1">
    <location>
        <begin position="552"/>
        <end position="566"/>
    </location>
</feature>
<name>A0A5S6R3Z9_TRIMR</name>
<dbReference type="Proteomes" id="UP000046395">
    <property type="component" value="Unassembled WGS sequence"/>
</dbReference>
<evidence type="ECO:0000256" key="2">
    <source>
        <dbReference type="SAM" id="Phobius"/>
    </source>
</evidence>
<keyword evidence="2" id="KW-0812">Transmembrane</keyword>
<accession>A0A5S6R3Z9</accession>
<sequence>MSRPEEHSNRCIKEGQPQDVARRPMGGCPADRVLATNWVQEKHFAIGNIFTDMFAHEVPFFDTLGFVVCICLYAYGYTAGHMRVNDRMAKSEFTTKTFWRDQEVVWMEKWLDPEDYPQSVGCTVTWQENQHYTHTLSLQYDQLGGPCYHDGNEKFALQKCRLNQYCMRKLDTSDNSFKPVCQLKPIEENIACNTSIFFPRLCELMKPNCWMNSSCLSNVSLSAYQDPDQLLPLATYIKWPVTDSVKFSYYANQEPGENVYVSLTCLERGQERGSKKFEHEARTFQADDQSIASGDVTFHICLDTELFRISIATDQGDSYYTYGVPFVFDVAMEPEEKKLRESTSEDPVRTVKCKIDLPFMITDLFRVRTWWSLSSTGRDLKTDELNGDLHISSSYRCNVLVKFQSTFPRMELEEYKHRELRIYLSGAKNTDFNKTIQLMKYKKRKTTKVETDILSNDVLMASIIASGSLFGLGLLFFVYWYGISIRRDKIILGPLKRKSSKKSRSSTEEDEAEEPLLEGQEAVKEATVVDLEGLDNDEIDATEKEKSIEIEPNAEEEQDMEAEPNIELEPIATSGTNAMTEPIIGEEEDMETEENVRTESENNSEQEDGNQVDDEDKDNTESAKSEQASSEQ</sequence>